<dbReference type="EMBL" id="FNFM01000001">
    <property type="protein sequence ID" value="SDJ64187.1"/>
    <property type="molecule type" value="Genomic_DNA"/>
</dbReference>
<proteinExistence type="predicted"/>
<keyword evidence="3" id="KW-1185">Reference proteome</keyword>
<dbReference type="AlphaFoldDB" id="A0A1G8VE61"/>
<evidence type="ECO:0000313" key="2">
    <source>
        <dbReference type="EMBL" id="SDJ64187.1"/>
    </source>
</evidence>
<dbReference type="Proteomes" id="UP000199213">
    <property type="component" value="Unassembled WGS sequence"/>
</dbReference>
<accession>A0A1G8VE61</accession>
<feature type="region of interest" description="Disordered" evidence="1">
    <location>
        <begin position="1"/>
        <end position="30"/>
    </location>
</feature>
<gene>
    <name evidence="2" type="ORF">SAMN04487820_10119</name>
</gene>
<sequence length="76" mass="8793">MPPTPTTLGWTTSRISRANASRNRRTPHRFSPISDVTISESSFHEVREPMRPEHVSNLRLDDVEINGEHHDETMDR</sequence>
<protein>
    <submittedName>
        <fullName evidence="2">Uncharacterized protein</fullName>
    </submittedName>
</protein>
<reference evidence="3" key="1">
    <citation type="submission" date="2016-10" db="EMBL/GenBank/DDBJ databases">
        <authorList>
            <person name="Varghese N."/>
            <person name="Submissions S."/>
        </authorList>
    </citation>
    <scope>NUCLEOTIDE SEQUENCE [LARGE SCALE GENOMIC DNA]</scope>
    <source>
        <strain evidence="3">DSM 45460</strain>
    </source>
</reference>
<evidence type="ECO:0000313" key="3">
    <source>
        <dbReference type="Proteomes" id="UP000199213"/>
    </source>
</evidence>
<feature type="compositionally biased region" description="Polar residues" evidence="1">
    <location>
        <begin position="1"/>
        <end position="10"/>
    </location>
</feature>
<name>A0A1G8VE61_ACTMZ</name>
<organism evidence="2 3">
    <name type="scientific">Actinopolyspora mzabensis</name>
    <dbReference type="NCBI Taxonomy" id="995066"/>
    <lineage>
        <taxon>Bacteria</taxon>
        <taxon>Bacillati</taxon>
        <taxon>Actinomycetota</taxon>
        <taxon>Actinomycetes</taxon>
        <taxon>Actinopolysporales</taxon>
        <taxon>Actinopolysporaceae</taxon>
        <taxon>Actinopolyspora</taxon>
    </lineage>
</organism>
<feature type="compositionally biased region" description="Low complexity" evidence="1">
    <location>
        <begin position="11"/>
        <end position="21"/>
    </location>
</feature>
<evidence type="ECO:0000256" key="1">
    <source>
        <dbReference type="SAM" id="MobiDB-lite"/>
    </source>
</evidence>